<dbReference type="InParanoid" id="A0A068U0F0"/>
<dbReference type="Gramene" id="CDP01991">
    <property type="protein sequence ID" value="CDP01991"/>
    <property type="gene ID" value="GSCOC_T00037192001"/>
</dbReference>
<evidence type="ECO:0000313" key="4">
    <source>
        <dbReference type="Proteomes" id="UP000295252"/>
    </source>
</evidence>
<dbReference type="PhylomeDB" id="A0A068U0F0"/>
<dbReference type="PANTHER" id="PTHR35490">
    <property type="entry name" value="BACTERIOPHAGE N4 ADSORPTION B PROTEIN"/>
    <property type="match status" value="1"/>
</dbReference>
<proteinExistence type="predicted"/>
<evidence type="ECO:0000313" key="3">
    <source>
        <dbReference type="EMBL" id="CDP01991.1"/>
    </source>
</evidence>
<protein>
    <submittedName>
        <fullName evidence="3">Uncharacterized protein</fullName>
    </submittedName>
</protein>
<name>A0A068U0F0_COFCA</name>
<dbReference type="STRING" id="49390.A0A068U0F0"/>
<dbReference type="EMBL" id="HG739091">
    <property type="protein sequence ID" value="CDP01991.1"/>
    <property type="molecule type" value="Genomic_DNA"/>
</dbReference>
<dbReference type="Proteomes" id="UP000295252">
    <property type="component" value="Chromosome IX"/>
</dbReference>
<keyword evidence="2" id="KW-0472">Membrane</keyword>
<dbReference type="FunCoup" id="A0A068U0F0">
    <property type="interactions" value="570"/>
</dbReference>
<evidence type="ECO:0000256" key="2">
    <source>
        <dbReference type="SAM" id="Phobius"/>
    </source>
</evidence>
<dbReference type="AlphaFoldDB" id="A0A068U0F0"/>
<gene>
    <name evidence="3" type="ORF">GSCOC_T00037192001</name>
</gene>
<organism evidence="3 4">
    <name type="scientific">Coffea canephora</name>
    <name type="common">Robusta coffee</name>
    <dbReference type="NCBI Taxonomy" id="49390"/>
    <lineage>
        <taxon>Eukaryota</taxon>
        <taxon>Viridiplantae</taxon>
        <taxon>Streptophyta</taxon>
        <taxon>Embryophyta</taxon>
        <taxon>Tracheophyta</taxon>
        <taxon>Spermatophyta</taxon>
        <taxon>Magnoliopsida</taxon>
        <taxon>eudicotyledons</taxon>
        <taxon>Gunneridae</taxon>
        <taxon>Pentapetalae</taxon>
        <taxon>asterids</taxon>
        <taxon>lamiids</taxon>
        <taxon>Gentianales</taxon>
        <taxon>Rubiaceae</taxon>
        <taxon>Ixoroideae</taxon>
        <taxon>Gardenieae complex</taxon>
        <taxon>Bertiereae - Coffeeae clade</taxon>
        <taxon>Coffeeae</taxon>
        <taxon>Coffea</taxon>
    </lineage>
</organism>
<sequence>MPTFTAIALDRLIETGAPQTMAGGKNGPDVKVEGRNSTSISTFDKGVTAPRSKLEKAVSIPTGKLDTRNDTSNVTIDGKRHWAQISPALYATPEPTPLPDSPSSFPPSPYIINHKRRGPRLLKSFSQDDVGTRHQALDEKKLDDEVKHAEREVASSTHDNNTLRDKVIESPEVYDGASTVHSPVEEKSVNGISNGELGINDLANHSVVENSISISAIFSFQRDGEGDDFFDPQESMSVKSNAESETNSVVERSLNVATPLAEFYDAWEELSSETGPQPSVPDFEAELRELRLSVLTELERRRQAEESLRNTRAQWQKIREELSVIGLTLPVDLVAALEDINPIRELSQQFDLARFVSNSIGRGTAKAEVEMEMEALMELKNFEIARLLDRLHYYEAVNREMSQRNQETIEISRRLRQRRKKRQRWIWGSVAAAITVGAAVLAWSCFPTGKGSSTNLLRSPESDHTSEK</sequence>
<feature type="region of interest" description="Disordered" evidence="1">
    <location>
        <begin position="18"/>
        <end position="50"/>
    </location>
</feature>
<dbReference type="PANTHER" id="PTHR35490:SF2">
    <property type="entry name" value="BACTERIOPHAGE N4 ADSORPTION B PROTEIN"/>
    <property type="match status" value="1"/>
</dbReference>
<keyword evidence="4" id="KW-1185">Reference proteome</keyword>
<feature type="transmembrane region" description="Helical" evidence="2">
    <location>
        <begin position="425"/>
        <end position="444"/>
    </location>
</feature>
<keyword evidence="2" id="KW-0812">Transmembrane</keyword>
<dbReference type="OMA" id="GHERWWK"/>
<dbReference type="OrthoDB" id="1923043at2759"/>
<evidence type="ECO:0000256" key="1">
    <source>
        <dbReference type="SAM" id="MobiDB-lite"/>
    </source>
</evidence>
<accession>A0A068U0F0</accession>
<keyword evidence="2" id="KW-1133">Transmembrane helix</keyword>
<reference evidence="4" key="1">
    <citation type="journal article" date="2014" name="Science">
        <title>The coffee genome provides insight into the convergent evolution of caffeine biosynthesis.</title>
        <authorList>
            <person name="Denoeud F."/>
            <person name="Carretero-Paulet L."/>
            <person name="Dereeper A."/>
            <person name="Droc G."/>
            <person name="Guyot R."/>
            <person name="Pietrella M."/>
            <person name="Zheng C."/>
            <person name="Alberti A."/>
            <person name="Anthony F."/>
            <person name="Aprea G."/>
            <person name="Aury J.M."/>
            <person name="Bento P."/>
            <person name="Bernard M."/>
            <person name="Bocs S."/>
            <person name="Campa C."/>
            <person name="Cenci A."/>
            <person name="Combes M.C."/>
            <person name="Crouzillat D."/>
            <person name="Da Silva C."/>
            <person name="Daddiego L."/>
            <person name="De Bellis F."/>
            <person name="Dussert S."/>
            <person name="Garsmeur O."/>
            <person name="Gayraud T."/>
            <person name="Guignon V."/>
            <person name="Jahn K."/>
            <person name="Jamilloux V."/>
            <person name="Joet T."/>
            <person name="Labadie K."/>
            <person name="Lan T."/>
            <person name="Leclercq J."/>
            <person name="Lepelley M."/>
            <person name="Leroy T."/>
            <person name="Li L.T."/>
            <person name="Librado P."/>
            <person name="Lopez L."/>
            <person name="Munoz A."/>
            <person name="Noel B."/>
            <person name="Pallavicini A."/>
            <person name="Perrotta G."/>
            <person name="Poncet V."/>
            <person name="Pot D."/>
            <person name="Priyono X."/>
            <person name="Rigoreau M."/>
            <person name="Rouard M."/>
            <person name="Rozas J."/>
            <person name="Tranchant-Dubreuil C."/>
            <person name="VanBuren R."/>
            <person name="Zhang Q."/>
            <person name="Andrade A.C."/>
            <person name="Argout X."/>
            <person name="Bertrand B."/>
            <person name="de Kochko A."/>
            <person name="Graziosi G."/>
            <person name="Henry R.J."/>
            <person name="Jayarama X."/>
            <person name="Ming R."/>
            <person name="Nagai C."/>
            <person name="Rounsley S."/>
            <person name="Sankoff D."/>
            <person name="Giuliano G."/>
            <person name="Albert V.A."/>
            <person name="Wincker P."/>
            <person name="Lashermes P."/>
        </authorList>
    </citation>
    <scope>NUCLEOTIDE SEQUENCE [LARGE SCALE GENOMIC DNA]</scope>
    <source>
        <strain evidence="4">cv. DH200-94</strain>
    </source>
</reference>